<dbReference type="AlphaFoldDB" id="A0A917TLL8"/>
<evidence type="ECO:0000256" key="2">
    <source>
        <dbReference type="SAM" id="MobiDB-lite"/>
    </source>
</evidence>
<reference evidence="3" key="2">
    <citation type="submission" date="2020-09" db="EMBL/GenBank/DDBJ databases">
        <authorList>
            <person name="Sun Q."/>
            <person name="Ohkuma M."/>
        </authorList>
    </citation>
    <scope>NUCLEOTIDE SEQUENCE</scope>
    <source>
        <strain evidence="3">JCM 19831</strain>
    </source>
</reference>
<sequence>MYDAMYDAIDERNATITALRADHERVKGQRIVGPATQHRIHATLRKALNDAIRRHRLIDTNPALTVELPDGPGHPSPPSGPTNASRPGATPARPPAPS</sequence>
<evidence type="ECO:0000313" key="4">
    <source>
        <dbReference type="Proteomes" id="UP000642070"/>
    </source>
</evidence>
<dbReference type="Gene3D" id="1.10.150.130">
    <property type="match status" value="1"/>
</dbReference>
<evidence type="ECO:0000313" key="3">
    <source>
        <dbReference type="EMBL" id="GGM27776.1"/>
    </source>
</evidence>
<comment type="caution">
    <text evidence="3">The sequence shown here is derived from an EMBL/GenBank/DDBJ whole genome shotgun (WGS) entry which is preliminary data.</text>
</comment>
<reference evidence="3" key="1">
    <citation type="journal article" date="2014" name="Int. J. Syst. Evol. Microbiol.">
        <title>Complete genome sequence of Corynebacterium casei LMG S-19264T (=DSM 44701T), isolated from a smear-ripened cheese.</title>
        <authorList>
            <consortium name="US DOE Joint Genome Institute (JGI-PGF)"/>
            <person name="Walter F."/>
            <person name="Albersmeier A."/>
            <person name="Kalinowski J."/>
            <person name="Ruckert C."/>
        </authorList>
    </citation>
    <scope>NUCLEOTIDE SEQUENCE</scope>
    <source>
        <strain evidence="3">JCM 19831</strain>
    </source>
</reference>
<gene>
    <name evidence="3" type="ORF">GCM10007977_031320</name>
</gene>
<organism evidence="3 4">
    <name type="scientific">Dactylosporangium sucinum</name>
    <dbReference type="NCBI Taxonomy" id="1424081"/>
    <lineage>
        <taxon>Bacteria</taxon>
        <taxon>Bacillati</taxon>
        <taxon>Actinomycetota</taxon>
        <taxon>Actinomycetes</taxon>
        <taxon>Micromonosporales</taxon>
        <taxon>Micromonosporaceae</taxon>
        <taxon>Dactylosporangium</taxon>
    </lineage>
</organism>
<dbReference type="GO" id="GO:0003677">
    <property type="term" value="F:DNA binding"/>
    <property type="evidence" value="ECO:0007669"/>
    <property type="project" value="UniProtKB-KW"/>
</dbReference>
<dbReference type="Proteomes" id="UP000642070">
    <property type="component" value="Unassembled WGS sequence"/>
</dbReference>
<keyword evidence="4" id="KW-1185">Reference proteome</keyword>
<accession>A0A917TLL8</accession>
<name>A0A917TLL8_9ACTN</name>
<proteinExistence type="predicted"/>
<feature type="region of interest" description="Disordered" evidence="2">
    <location>
        <begin position="62"/>
        <end position="98"/>
    </location>
</feature>
<dbReference type="InterPro" id="IPR010998">
    <property type="entry name" value="Integrase_recombinase_N"/>
</dbReference>
<evidence type="ECO:0000256" key="1">
    <source>
        <dbReference type="ARBA" id="ARBA00023125"/>
    </source>
</evidence>
<keyword evidence="1" id="KW-0238">DNA-binding</keyword>
<protein>
    <submittedName>
        <fullName evidence="3">Uncharacterized protein</fullName>
    </submittedName>
</protein>
<dbReference type="EMBL" id="BMPI01000013">
    <property type="protein sequence ID" value="GGM27776.1"/>
    <property type="molecule type" value="Genomic_DNA"/>
</dbReference>